<evidence type="ECO:0000313" key="2">
    <source>
        <dbReference type="EMBL" id="SMX26184.1"/>
    </source>
</evidence>
<evidence type="ECO:0000313" key="3">
    <source>
        <dbReference type="Proteomes" id="UP000225972"/>
    </source>
</evidence>
<name>A0A238J7J2_9RHOB</name>
<protein>
    <submittedName>
        <fullName evidence="2">Uncharacterized protein</fullName>
    </submittedName>
</protein>
<feature type="transmembrane region" description="Helical" evidence="1">
    <location>
        <begin position="69"/>
        <end position="92"/>
    </location>
</feature>
<reference evidence="3" key="1">
    <citation type="submission" date="2017-05" db="EMBL/GenBank/DDBJ databases">
        <authorList>
            <person name="Rodrigo-Torres L."/>
            <person name="Arahal R. D."/>
            <person name="Lucena T."/>
        </authorList>
    </citation>
    <scope>NUCLEOTIDE SEQUENCE [LARGE SCALE GENOMIC DNA]</scope>
    <source>
        <strain evidence="3">CECT 8649</strain>
    </source>
</reference>
<sequence length="253" mass="27583">MKGWLIFRHSFLMVWRNWFQAVQIGLIPVALILAVAFLVLRGSALELMATSDPEQMGQLLLQPGFSGKLLVVWLFAVLTMLSVIVNWHRFVLLEEYPQSWIPSFHFGPVLGYLGRSIMLVIIGLLLAIPVGLVAALFMAIPVVGVVVMLGLYLLVAVAMYRVIVILPAAAIGKPIGLSEAFQATEDSTADILVLMLVSFGVNILFQLVVWAISLISATLGFAVSFPVSLGLALVNVSVLTTFYGHYVEGRSID</sequence>
<dbReference type="AlphaFoldDB" id="A0A238J7J2"/>
<gene>
    <name evidence="2" type="ORF">TRP8649_00257</name>
</gene>
<organism evidence="2 3">
    <name type="scientific">Pelagimonas phthalicica</name>
    <dbReference type="NCBI Taxonomy" id="1037362"/>
    <lineage>
        <taxon>Bacteria</taxon>
        <taxon>Pseudomonadati</taxon>
        <taxon>Pseudomonadota</taxon>
        <taxon>Alphaproteobacteria</taxon>
        <taxon>Rhodobacterales</taxon>
        <taxon>Roseobacteraceae</taxon>
        <taxon>Pelagimonas</taxon>
    </lineage>
</organism>
<feature type="transmembrane region" description="Helical" evidence="1">
    <location>
        <begin position="112"/>
        <end position="137"/>
    </location>
</feature>
<keyword evidence="3" id="KW-1185">Reference proteome</keyword>
<keyword evidence="1" id="KW-0472">Membrane</keyword>
<dbReference type="RefSeq" id="WP_099241853.1">
    <property type="nucleotide sequence ID" value="NZ_FXXP01000001.1"/>
</dbReference>
<feature type="transmembrane region" description="Helical" evidence="1">
    <location>
        <begin position="20"/>
        <end position="40"/>
    </location>
</feature>
<evidence type="ECO:0000256" key="1">
    <source>
        <dbReference type="SAM" id="Phobius"/>
    </source>
</evidence>
<keyword evidence="1" id="KW-0812">Transmembrane</keyword>
<dbReference type="OrthoDB" id="7704812at2"/>
<accession>A0A238J7J2</accession>
<feature type="transmembrane region" description="Helical" evidence="1">
    <location>
        <begin position="191"/>
        <end position="212"/>
    </location>
</feature>
<proteinExistence type="predicted"/>
<feature type="transmembrane region" description="Helical" evidence="1">
    <location>
        <begin position="219"/>
        <end position="243"/>
    </location>
</feature>
<keyword evidence="1" id="KW-1133">Transmembrane helix</keyword>
<dbReference type="Proteomes" id="UP000225972">
    <property type="component" value="Unassembled WGS sequence"/>
</dbReference>
<dbReference type="EMBL" id="FXXP01000001">
    <property type="protein sequence ID" value="SMX26184.1"/>
    <property type="molecule type" value="Genomic_DNA"/>
</dbReference>